<dbReference type="PANTHER" id="PTHR39323:SF1">
    <property type="entry name" value="BLR1149 PROTEIN"/>
    <property type="match status" value="1"/>
</dbReference>
<dbReference type="InterPro" id="IPR029052">
    <property type="entry name" value="Metallo-depent_PP-like"/>
</dbReference>
<keyword evidence="2" id="KW-1185">Reference proteome</keyword>
<dbReference type="EMBL" id="CATQJL010000217">
    <property type="protein sequence ID" value="CAJ0596552.1"/>
    <property type="molecule type" value="Genomic_DNA"/>
</dbReference>
<dbReference type="AlphaFoldDB" id="A0AA36GQP6"/>
<name>A0AA36GQP6_CYLNA</name>
<accession>A0AA36GQP6</accession>
<dbReference type="SUPFAM" id="SSF56300">
    <property type="entry name" value="Metallo-dependent phosphatases"/>
    <property type="match status" value="1"/>
</dbReference>
<protein>
    <recommendedName>
        <fullName evidence="3">Calcineurin-like phosphoesterase domain-containing protein</fullName>
    </recommendedName>
</protein>
<reference evidence="1" key="1">
    <citation type="submission" date="2023-07" db="EMBL/GenBank/DDBJ databases">
        <authorList>
            <consortium name="CYATHOMIX"/>
        </authorList>
    </citation>
    <scope>NUCLEOTIDE SEQUENCE</scope>
    <source>
        <strain evidence="1">N/A</strain>
    </source>
</reference>
<dbReference type="PANTHER" id="PTHR39323">
    <property type="entry name" value="BLR1149 PROTEIN"/>
    <property type="match status" value="1"/>
</dbReference>
<gene>
    <name evidence="1" type="ORF">CYNAS_LOCUS8535</name>
</gene>
<evidence type="ECO:0008006" key="3">
    <source>
        <dbReference type="Google" id="ProtNLM"/>
    </source>
</evidence>
<organism evidence="1 2">
    <name type="scientific">Cylicocyclus nassatus</name>
    <name type="common">Nematode worm</name>
    <dbReference type="NCBI Taxonomy" id="53992"/>
    <lineage>
        <taxon>Eukaryota</taxon>
        <taxon>Metazoa</taxon>
        <taxon>Ecdysozoa</taxon>
        <taxon>Nematoda</taxon>
        <taxon>Chromadorea</taxon>
        <taxon>Rhabditida</taxon>
        <taxon>Rhabditina</taxon>
        <taxon>Rhabditomorpha</taxon>
        <taxon>Strongyloidea</taxon>
        <taxon>Strongylidae</taxon>
        <taxon>Cylicocyclus</taxon>
    </lineage>
</organism>
<dbReference type="Proteomes" id="UP001176961">
    <property type="component" value="Unassembled WGS sequence"/>
</dbReference>
<sequence length="455" mass="50272">MSPSLPVPNIASAHPIFSWELGLVSGIPVNGKRFTYSPFSSPFGIFDGPIALCGTLTEINIDNGVVNSLRVSDPTGICLIHIDNHDVGMQMSVANLEPPCFIYILGKLRISQLKQEMPVIFAESVVSISKETRNSWICATVASALSRINISDNQTLKDEFRNKIADALDTVSPNIPMPSMASASLKDEEILTMIVSLYEGKSAPKQQVLDALIAKGLTPNEAKDRISLLMENGDIYAPKFNYLKSQTNQRLNRLLSLIDKSLPDYLVVLGDLKHMIPYVTHQEKVEMPKVLKEIRDRTEFRLAPGNHDTGLAEYLEEDELLPMSGAILDDTGYFHGHMIPDESLFGHLIICGHHHPIVNIYDEVGCSLRGTPGYLLSEISIQKWTSTVYNTPTRVLLMPAFYEFAGGMDVRIIPGNTMSPIAGAILPETAEIFLKDGTYMGRFTELRPDPNGDNI</sequence>
<evidence type="ECO:0000313" key="2">
    <source>
        <dbReference type="Proteomes" id="UP001176961"/>
    </source>
</evidence>
<evidence type="ECO:0000313" key="1">
    <source>
        <dbReference type="EMBL" id="CAJ0596552.1"/>
    </source>
</evidence>
<proteinExistence type="predicted"/>
<comment type="caution">
    <text evidence="1">The sequence shown here is derived from an EMBL/GenBank/DDBJ whole genome shotgun (WGS) entry which is preliminary data.</text>
</comment>
<dbReference type="Gene3D" id="3.60.21.10">
    <property type="match status" value="1"/>
</dbReference>